<evidence type="ECO:0000313" key="2">
    <source>
        <dbReference type="EMBL" id="EED96619.1"/>
    </source>
</evidence>
<keyword evidence="3" id="KW-1185">Reference proteome</keyword>
<dbReference type="InParanoid" id="B8BRX8"/>
<dbReference type="PANTHER" id="PTHR21274">
    <property type="entry name" value="MECKELIN"/>
    <property type="match status" value="1"/>
</dbReference>
<evidence type="ECO:0000313" key="3">
    <source>
        <dbReference type="Proteomes" id="UP000001449"/>
    </source>
</evidence>
<dbReference type="Pfam" id="PF09773">
    <property type="entry name" value="Meckelin"/>
    <property type="match status" value="1"/>
</dbReference>
<dbReference type="Proteomes" id="UP000001449">
    <property type="component" value="Chromosome 1"/>
</dbReference>
<reference evidence="2 3" key="1">
    <citation type="journal article" date="2004" name="Science">
        <title>The genome of the diatom Thalassiosira pseudonana: ecology, evolution, and metabolism.</title>
        <authorList>
            <person name="Armbrust E.V."/>
            <person name="Berges J.A."/>
            <person name="Bowler C."/>
            <person name="Green B.R."/>
            <person name="Martinez D."/>
            <person name="Putnam N.H."/>
            <person name="Zhou S."/>
            <person name="Allen A.E."/>
            <person name="Apt K.E."/>
            <person name="Bechner M."/>
            <person name="Brzezinski M.A."/>
            <person name="Chaal B.K."/>
            <person name="Chiovitti A."/>
            <person name="Davis A.K."/>
            <person name="Demarest M.S."/>
            <person name="Detter J.C."/>
            <person name="Glavina T."/>
            <person name="Goodstein D."/>
            <person name="Hadi M.Z."/>
            <person name="Hellsten U."/>
            <person name="Hildebrand M."/>
            <person name="Jenkins B.D."/>
            <person name="Jurka J."/>
            <person name="Kapitonov V.V."/>
            <person name="Kroger N."/>
            <person name="Lau W.W."/>
            <person name="Lane T.W."/>
            <person name="Larimer F.W."/>
            <person name="Lippmeier J.C."/>
            <person name="Lucas S."/>
            <person name="Medina M."/>
            <person name="Montsant A."/>
            <person name="Obornik M."/>
            <person name="Parker M.S."/>
            <person name="Palenik B."/>
            <person name="Pazour G.J."/>
            <person name="Richardson P.M."/>
            <person name="Rynearson T.A."/>
            <person name="Saito M.A."/>
            <person name="Schwartz D.C."/>
            <person name="Thamatrakoln K."/>
            <person name="Valentin K."/>
            <person name="Vardi A."/>
            <person name="Wilkerson F.P."/>
            <person name="Rokhsar D.S."/>
        </authorList>
    </citation>
    <scope>NUCLEOTIDE SEQUENCE [LARGE SCALE GENOMIC DNA]</scope>
    <source>
        <strain evidence="2 3">CCMP1335</strain>
    </source>
</reference>
<dbReference type="eggNOG" id="KOG4611">
    <property type="taxonomic scope" value="Eukaryota"/>
</dbReference>
<dbReference type="InterPro" id="IPR019170">
    <property type="entry name" value="Meckelin"/>
</dbReference>
<protein>
    <recommendedName>
        <fullName evidence="4">Meckelin</fullName>
    </recommendedName>
</protein>
<dbReference type="AlphaFoldDB" id="B8BRX8"/>
<dbReference type="STRING" id="35128.B8BRX8"/>
<evidence type="ECO:0008006" key="4">
    <source>
        <dbReference type="Google" id="ProtNLM"/>
    </source>
</evidence>
<feature type="chain" id="PRO_5002868540" description="Meckelin" evidence="1">
    <location>
        <begin position="21"/>
        <end position="890"/>
    </location>
</feature>
<proteinExistence type="predicted"/>
<dbReference type="PANTHER" id="PTHR21274:SF0">
    <property type="entry name" value="MECKELIN"/>
    <property type="match status" value="1"/>
</dbReference>
<gene>
    <name evidence="2" type="ORF">THAPSDRAFT_1783</name>
</gene>
<reference evidence="2 3" key="2">
    <citation type="journal article" date="2008" name="Nature">
        <title>The Phaeodactylum genome reveals the evolutionary history of diatom genomes.</title>
        <authorList>
            <person name="Bowler C."/>
            <person name="Allen A.E."/>
            <person name="Badger J.H."/>
            <person name="Grimwood J."/>
            <person name="Jabbari K."/>
            <person name="Kuo A."/>
            <person name="Maheswari U."/>
            <person name="Martens C."/>
            <person name="Maumus F."/>
            <person name="Otillar R.P."/>
            <person name="Rayko E."/>
            <person name="Salamov A."/>
            <person name="Vandepoele K."/>
            <person name="Beszteri B."/>
            <person name="Gruber A."/>
            <person name="Heijde M."/>
            <person name="Katinka M."/>
            <person name="Mock T."/>
            <person name="Valentin K."/>
            <person name="Verret F."/>
            <person name="Berges J.A."/>
            <person name="Brownlee C."/>
            <person name="Cadoret J.P."/>
            <person name="Chiovitti A."/>
            <person name="Choi C.J."/>
            <person name="Coesel S."/>
            <person name="De Martino A."/>
            <person name="Detter J.C."/>
            <person name="Durkin C."/>
            <person name="Falciatore A."/>
            <person name="Fournet J."/>
            <person name="Haruta M."/>
            <person name="Huysman M.J."/>
            <person name="Jenkins B.D."/>
            <person name="Jiroutova K."/>
            <person name="Jorgensen R.E."/>
            <person name="Joubert Y."/>
            <person name="Kaplan A."/>
            <person name="Kroger N."/>
            <person name="Kroth P.G."/>
            <person name="La Roche J."/>
            <person name="Lindquist E."/>
            <person name="Lommer M."/>
            <person name="Martin-Jezequel V."/>
            <person name="Lopez P.J."/>
            <person name="Lucas S."/>
            <person name="Mangogna M."/>
            <person name="McGinnis K."/>
            <person name="Medlin L.K."/>
            <person name="Montsant A."/>
            <person name="Oudot-Le Secq M.P."/>
            <person name="Napoli C."/>
            <person name="Obornik M."/>
            <person name="Parker M.S."/>
            <person name="Petit J.L."/>
            <person name="Porcel B.M."/>
            <person name="Poulsen N."/>
            <person name="Robison M."/>
            <person name="Rychlewski L."/>
            <person name="Rynearson T.A."/>
            <person name="Schmutz J."/>
            <person name="Shapiro H."/>
            <person name="Siaut M."/>
            <person name="Stanley M."/>
            <person name="Sussman M.R."/>
            <person name="Taylor A.R."/>
            <person name="Vardi A."/>
            <person name="von Dassow P."/>
            <person name="Vyverman W."/>
            <person name="Willis A."/>
            <person name="Wyrwicz L.S."/>
            <person name="Rokhsar D.S."/>
            <person name="Weissenbach J."/>
            <person name="Armbrust E.V."/>
            <person name="Green B.R."/>
            <person name="Van de Peer Y."/>
            <person name="Grigoriev I.V."/>
        </authorList>
    </citation>
    <scope>NUCLEOTIDE SEQUENCE [LARGE SCALE GENOMIC DNA]</scope>
    <source>
        <strain evidence="2 3">CCMP1335</strain>
    </source>
</reference>
<dbReference type="PaxDb" id="35128-Thaps1783"/>
<dbReference type="HOGENOM" id="CLU_010935_0_0_1"/>
<dbReference type="GeneID" id="7445014"/>
<organism evidence="2 3">
    <name type="scientific">Thalassiosira pseudonana</name>
    <name type="common">Marine diatom</name>
    <name type="synonym">Cyclotella nana</name>
    <dbReference type="NCBI Taxonomy" id="35128"/>
    <lineage>
        <taxon>Eukaryota</taxon>
        <taxon>Sar</taxon>
        <taxon>Stramenopiles</taxon>
        <taxon>Ochrophyta</taxon>
        <taxon>Bacillariophyta</taxon>
        <taxon>Coscinodiscophyceae</taxon>
        <taxon>Thalassiosirophycidae</taxon>
        <taxon>Thalassiosirales</taxon>
        <taxon>Thalassiosiraceae</taxon>
        <taxon>Thalassiosira</taxon>
    </lineage>
</organism>
<dbReference type="GO" id="GO:0060271">
    <property type="term" value="P:cilium assembly"/>
    <property type="evidence" value="ECO:0000318"/>
    <property type="project" value="GO_Central"/>
</dbReference>
<sequence length="890" mass="101287">MVKSFIAAKAALLLLPGARSEVNTIPIQTGECPLSNVFDISGLLSRVASIDQQQCIPCSVQGSTASYRGVSTFRSSTNECTCGNPVKGLPTGRSIVTKKLVEIYDEVTGFPIGKDCLRCPGGTAVITTDLYQTGQEYHFTAGVKFTADPHQCSSCPDPNMFFDTDYSCVCSNGYILTGEASLGVQTCIERYPTISSGYAKVEFKSPRNIVGSNTDSDFSLESMTFSHLYLKAASDCEYFKGATGKSLQSCQTLANLCVMSFYDKESPACMQFETIAQRRIGTYHKQEDWKYSLPWLYYRDEADIITEDRGIDMKMSFNEQLAKYTLDGKFVGIEDLTIQMEYCYDPPQRDDINQPRWLSFGNGHRNAYSCSLSSLLDRDMYFYDMYIVDASCNDTDSDPLVECFYPVPVLNRNLVDGNDFPNFNQQPLDESNDRYTRRFFLFDSKAGKTASGTEAIRYAKTIQLQVVIQSENPNRVYPPRLVIEYATATSVDIDNTKDLLVFKVDYSMKTENFWSSIQVILGFTAYLVYIVIRQCQSETILVDWERPIQGKNQVSMWRSVLVTNFWNKMQTQRKQSIEFSLLLVGFFMLGLGTSTNASPQPNFDDSSNEHVNIALRFANSCFYWAIASISQWLWRFLLYERYITEPPAQKFVDLCTVCNISVFIMTEHNKGYYLHCRSPYQSSDCSMEELLDQLKKEANGTTISRGLDGSSNEDQVFVLYCSSAFHRQIGKIYMYVKNRRVDEVDDDADNRMAVAKAEMSSFLRSFIDQQPPPTKDELMYSVREPWLVERLFGVTPADFRTQSEPKCILQPDETRWNRDYEFISTTFLGIELDLFIHDVLTYNMADMAFNNPAISMVVTYAMHLARTSLISYFGQKNLAETTLINERFIL</sequence>
<dbReference type="RefSeq" id="XP_002286978.1">
    <property type="nucleotide sequence ID" value="XM_002286942.1"/>
</dbReference>
<keyword evidence="1" id="KW-0732">Signal</keyword>
<accession>B8BRX8</accession>
<dbReference type="GO" id="GO:0035869">
    <property type="term" value="C:ciliary transition zone"/>
    <property type="evidence" value="ECO:0000318"/>
    <property type="project" value="GO_Central"/>
</dbReference>
<dbReference type="GO" id="GO:0036038">
    <property type="term" value="C:MKS complex"/>
    <property type="evidence" value="ECO:0007669"/>
    <property type="project" value="InterPro"/>
</dbReference>
<dbReference type="EMBL" id="CM000638">
    <property type="protein sequence ID" value="EED96619.1"/>
    <property type="molecule type" value="Genomic_DNA"/>
</dbReference>
<dbReference type="KEGG" id="tps:THAPSDRAFT_1783"/>
<dbReference type="OMA" id="FDLESWM"/>
<evidence type="ECO:0000256" key="1">
    <source>
        <dbReference type="SAM" id="SignalP"/>
    </source>
</evidence>
<name>B8BRX8_THAPS</name>
<feature type="signal peptide" evidence="1">
    <location>
        <begin position="1"/>
        <end position="20"/>
    </location>
</feature>